<dbReference type="Proteomes" id="UP000460157">
    <property type="component" value="Unassembled WGS sequence"/>
</dbReference>
<keyword evidence="1" id="KW-0472">Membrane</keyword>
<reference evidence="2 3" key="1">
    <citation type="submission" date="2019-12" db="EMBL/GenBank/DDBJ databases">
        <title>Nesterenkonia muleiensis sp. nov., a novel actinobacterium isolated from sap of Populus euphratica.</title>
        <authorList>
            <person name="Wang R."/>
        </authorList>
    </citation>
    <scope>NUCLEOTIDE SEQUENCE [LARGE SCALE GENOMIC DNA]</scope>
    <source>
        <strain evidence="2 3">F10</strain>
    </source>
</reference>
<dbReference type="RefSeq" id="WP_157323563.1">
    <property type="nucleotide sequence ID" value="NZ_BMFX01000002.1"/>
</dbReference>
<keyword evidence="3" id="KW-1185">Reference proteome</keyword>
<evidence type="ECO:0000313" key="3">
    <source>
        <dbReference type="Proteomes" id="UP000460157"/>
    </source>
</evidence>
<evidence type="ECO:0000256" key="1">
    <source>
        <dbReference type="SAM" id="Phobius"/>
    </source>
</evidence>
<comment type="caution">
    <text evidence="2">The sequence shown here is derived from an EMBL/GenBank/DDBJ whole genome shotgun (WGS) entry which is preliminary data.</text>
</comment>
<protein>
    <submittedName>
        <fullName evidence="2">Uncharacterized protein</fullName>
    </submittedName>
</protein>
<dbReference type="EMBL" id="WRPM01000068">
    <property type="protein sequence ID" value="MVT26545.1"/>
    <property type="molecule type" value="Genomic_DNA"/>
</dbReference>
<name>A0A7K1UJ80_9MICC</name>
<accession>A0A7K1UJ80</accession>
<gene>
    <name evidence="2" type="ORF">GNZ21_09285</name>
</gene>
<organism evidence="2 3">
    <name type="scientific">Nesterenkonia alkaliphila</name>
    <dbReference type="NCBI Taxonomy" id="1463631"/>
    <lineage>
        <taxon>Bacteria</taxon>
        <taxon>Bacillati</taxon>
        <taxon>Actinomycetota</taxon>
        <taxon>Actinomycetes</taxon>
        <taxon>Micrococcales</taxon>
        <taxon>Micrococcaceae</taxon>
        <taxon>Nesterenkonia</taxon>
    </lineage>
</organism>
<proteinExistence type="predicted"/>
<sequence>MILKISFGAITLLAAVAGIIALTGDPVVSSAFAFGGAVLSGISLAYLLGRDGKKAV</sequence>
<evidence type="ECO:0000313" key="2">
    <source>
        <dbReference type="EMBL" id="MVT26545.1"/>
    </source>
</evidence>
<keyword evidence="1" id="KW-0812">Transmembrane</keyword>
<feature type="transmembrane region" description="Helical" evidence="1">
    <location>
        <begin position="31"/>
        <end position="49"/>
    </location>
</feature>
<keyword evidence="1" id="KW-1133">Transmembrane helix</keyword>
<dbReference type="AlphaFoldDB" id="A0A7K1UJ80"/>